<protein>
    <submittedName>
        <fullName evidence="2">Helix-turn-helix domain-containing protein</fullName>
    </submittedName>
</protein>
<gene>
    <name evidence="2" type="ORF">MUN89_15865</name>
</gene>
<keyword evidence="3" id="KW-1185">Reference proteome</keyword>
<dbReference type="InterPro" id="IPR009061">
    <property type="entry name" value="DNA-bd_dom_put_sf"/>
</dbReference>
<dbReference type="RefSeq" id="WP_244708744.1">
    <property type="nucleotide sequence ID" value="NZ_CP095073.1"/>
</dbReference>
<dbReference type="NCBIfam" id="TIGR01764">
    <property type="entry name" value="excise"/>
    <property type="match status" value="1"/>
</dbReference>
<feature type="domain" description="Helix-turn-helix" evidence="1">
    <location>
        <begin position="6"/>
        <end position="54"/>
    </location>
</feature>
<name>A0ABY4EHA8_9BACI</name>
<evidence type="ECO:0000259" key="1">
    <source>
        <dbReference type="Pfam" id="PF12728"/>
    </source>
</evidence>
<dbReference type="InterPro" id="IPR010093">
    <property type="entry name" value="SinI_DNA-bd"/>
</dbReference>
<evidence type="ECO:0000313" key="2">
    <source>
        <dbReference type="EMBL" id="UOQ43385.1"/>
    </source>
</evidence>
<reference evidence="2 3" key="1">
    <citation type="submission" date="2022-04" db="EMBL/GenBank/DDBJ databases">
        <title>Halobacillus sp. isolated from saltern.</title>
        <authorList>
            <person name="Won M."/>
            <person name="Lee C.-M."/>
            <person name="Woen H.-Y."/>
            <person name="Kwon S.-W."/>
        </authorList>
    </citation>
    <scope>NUCLEOTIDE SEQUENCE [LARGE SCALE GENOMIC DNA]</scope>
    <source>
        <strain evidence="2 3">SSBR10-3</strain>
    </source>
</reference>
<proteinExistence type="predicted"/>
<accession>A0ABY4EHA8</accession>
<dbReference type="Pfam" id="PF12728">
    <property type="entry name" value="HTH_17"/>
    <property type="match status" value="1"/>
</dbReference>
<dbReference type="InterPro" id="IPR041657">
    <property type="entry name" value="HTH_17"/>
</dbReference>
<sequence>MNRRTMTVHEAADYLGVCKDTIYTMVRTDEIPHFRIRRRIFFSQETIDAWIRDQESQVEQHQVI</sequence>
<evidence type="ECO:0000313" key="3">
    <source>
        <dbReference type="Proteomes" id="UP000831787"/>
    </source>
</evidence>
<dbReference type="EMBL" id="CP095073">
    <property type="protein sequence ID" value="UOQ43385.1"/>
    <property type="molecule type" value="Genomic_DNA"/>
</dbReference>
<dbReference type="Proteomes" id="UP000831787">
    <property type="component" value="Chromosome"/>
</dbReference>
<dbReference type="SUPFAM" id="SSF46955">
    <property type="entry name" value="Putative DNA-binding domain"/>
    <property type="match status" value="1"/>
</dbReference>
<organism evidence="2 3">
    <name type="scientific">Halobacillus salinarum</name>
    <dbReference type="NCBI Taxonomy" id="2932257"/>
    <lineage>
        <taxon>Bacteria</taxon>
        <taxon>Bacillati</taxon>
        <taxon>Bacillota</taxon>
        <taxon>Bacilli</taxon>
        <taxon>Bacillales</taxon>
        <taxon>Bacillaceae</taxon>
        <taxon>Halobacillus</taxon>
    </lineage>
</organism>